<comment type="caution">
    <text evidence="1">The sequence shown here is derived from an EMBL/GenBank/DDBJ whole genome shotgun (WGS) entry which is preliminary data.</text>
</comment>
<protein>
    <submittedName>
        <fullName evidence="1">Uncharacterized protein</fullName>
    </submittedName>
</protein>
<organism evidence="1 2">
    <name type="scientific">Caerostris extrusa</name>
    <name type="common">Bark spider</name>
    <name type="synonym">Caerostris bankana</name>
    <dbReference type="NCBI Taxonomy" id="172846"/>
    <lineage>
        <taxon>Eukaryota</taxon>
        <taxon>Metazoa</taxon>
        <taxon>Ecdysozoa</taxon>
        <taxon>Arthropoda</taxon>
        <taxon>Chelicerata</taxon>
        <taxon>Arachnida</taxon>
        <taxon>Araneae</taxon>
        <taxon>Araneomorphae</taxon>
        <taxon>Entelegynae</taxon>
        <taxon>Araneoidea</taxon>
        <taxon>Araneidae</taxon>
        <taxon>Caerostris</taxon>
    </lineage>
</organism>
<sequence length="86" mass="10071">MISTPTTEVDFTSPQIFRESLSNAVPLPILRPNMPRKIQSGTSYIVGCGHWVSLFWQLAKESYAHFIYYFSREYFVPNRIPFRIQP</sequence>
<evidence type="ECO:0000313" key="1">
    <source>
        <dbReference type="EMBL" id="GIX71695.1"/>
    </source>
</evidence>
<gene>
    <name evidence="1" type="ORF">CEXT_637711</name>
</gene>
<proteinExistence type="predicted"/>
<accession>A0AAV4MHC5</accession>
<keyword evidence="2" id="KW-1185">Reference proteome</keyword>
<evidence type="ECO:0000313" key="2">
    <source>
        <dbReference type="Proteomes" id="UP001054945"/>
    </source>
</evidence>
<dbReference type="Proteomes" id="UP001054945">
    <property type="component" value="Unassembled WGS sequence"/>
</dbReference>
<reference evidence="1 2" key="1">
    <citation type="submission" date="2021-06" db="EMBL/GenBank/DDBJ databases">
        <title>Caerostris extrusa draft genome.</title>
        <authorList>
            <person name="Kono N."/>
            <person name="Arakawa K."/>
        </authorList>
    </citation>
    <scope>NUCLEOTIDE SEQUENCE [LARGE SCALE GENOMIC DNA]</scope>
</reference>
<name>A0AAV4MHC5_CAEEX</name>
<dbReference type="AlphaFoldDB" id="A0AAV4MHC5"/>
<dbReference type="EMBL" id="BPLR01002245">
    <property type="protein sequence ID" value="GIX71695.1"/>
    <property type="molecule type" value="Genomic_DNA"/>
</dbReference>